<keyword evidence="1" id="KW-0547">Nucleotide-binding</keyword>
<name>A0A9D7PRM3_9PROT</name>
<evidence type="ECO:0000313" key="5">
    <source>
        <dbReference type="Proteomes" id="UP000886689"/>
    </source>
</evidence>
<evidence type="ECO:0000256" key="1">
    <source>
        <dbReference type="ARBA" id="ARBA00022741"/>
    </source>
</evidence>
<keyword evidence="2" id="KW-0067">ATP-binding</keyword>
<dbReference type="InterPro" id="IPR050625">
    <property type="entry name" value="ParA/MinD_ATPase"/>
</dbReference>
<dbReference type="GO" id="GO:0009898">
    <property type="term" value="C:cytoplasmic side of plasma membrane"/>
    <property type="evidence" value="ECO:0007669"/>
    <property type="project" value="TreeGrafter"/>
</dbReference>
<dbReference type="Pfam" id="PF01656">
    <property type="entry name" value="CbiA"/>
    <property type="match status" value="1"/>
</dbReference>
<organism evidence="4 5">
    <name type="scientific">Candidatus Proximibacter danicus</name>
    <dbReference type="NCBI Taxonomy" id="2954365"/>
    <lineage>
        <taxon>Bacteria</taxon>
        <taxon>Pseudomonadati</taxon>
        <taxon>Pseudomonadota</taxon>
        <taxon>Betaproteobacteria</taxon>
        <taxon>Candidatus Proximibacter</taxon>
    </lineage>
</organism>
<dbReference type="PANTHER" id="PTHR43384:SF4">
    <property type="entry name" value="CELLULOSE BIOSYNTHESIS PROTEIN BCSQ-RELATED"/>
    <property type="match status" value="1"/>
</dbReference>
<feature type="domain" description="CobQ/CobB/MinD/ParA nucleotide binding" evidence="3">
    <location>
        <begin position="24"/>
        <end position="234"/>
    </location>
</feature>
<accession>A0A9D7PRM3</accession>
<gene>
    <name evidence="4" type="ORF">IPL58_02435</name>
</gene>
<protein>
    <submittedName>
        <fullName evidence="4">AAA family ATPase</fullName>
    </submittedName>
</protein>
<dbReference type="GO" id="GO:0005829">
    <property type="term" value="C:cytosol"/>
    <property type="evidence" value="ECO:0007669"/>
    <property type="project" value="TreeGrafter"/>
</dbReference>
<dbReference type="InterPro" id="IPR027417">
    <property type="entry name" value="P-loop_NTPase"/>
</dbReference>
<dbReference type="GO" id="GO:0016887">
    <property type="term" value="F:ATP hydrolysis activity"/>
    <property type="evidence" value="ECO:0007669"/>
    <property type="project" value="TreeGrafter"/>
</dbReference>
<dbReference type="AlphaFoldDB" id="A0A9D7PRM3"/>
<reference evidence="4" key="1">
    <citation type="submission" date="2020-10" db="EMBL/GenBank/DDBJ databases">
        <title>Connecting structure to function with the recovery of over 1000 high-quality activated sludge metagenome-assembled genomes encoding full-length rRNA genes using long-read sequencing.</title>
        <authorList>
            <person name="Singleton C.M."/>
            <person name="Petriglieri F."/>
            <person name="Kristensen J.M."/>
            <person name="Kirkegaard R.H."/>
            <person name="Michaelsen T.Y."/>
            <person name="Andersen M.H."/>
            <person name="Karst S.M."/>
            <person name="Dueholm M.S."/>
            <person name="Nielsen P.H."/>
            <person name="Albertsen M."/>
        </authorList>
    </citation>
    <scope>NUCLEOTIDE SEQUENCE</scope>
    <source>
        <strain evidence="4">Hirt_18-Q3-R61-65_BATAC.395</strain>
    </source>
</reference>
<dbReference type="Proteomes" id="UP000886689">
    <property type="component" value="Unassembled WGS sequence"/>
</dbReference>
<proteinExistence type="predicted"/>
<dbReference type="GO" id="GO:0051782">
    <property type="term" value="P:negative regulation of cell division"/>
    <property type="evidence" value="ECO:0007669"/>
    <property type="project" value="TreeGrafter"/>
</dbReference>
<evidence type="ECO:0000256" key="2">
    <source>
        <dbReference type="ARBA" id="ARBA00022840"/>
    </source>
</evidence>
<evidence type="ECO:0000313" key="4">
    <source>
        <dbReference type="EMBL" id="MBK8523064.1"/>
    </source>
</evidence>
<sequence>MAEFNGDQAAGLRRLFGQESLRVITFAAGSEGVGKTVTVANIAAAMARHGKEVLVLDENTAGNIASVFGASAKYDLFHVVNRDRRLSEVLVHVAPGVRVLPAARAVQKLGKLERGQQDALLEALGSMAHPADVILVDASIDHPLGFSPLGLATQETVVVAAATGAAITDAYALIKKVSLGYARRHFRILVNKVKAADDAAAIHANLAQLARQRGVARLDYVGHVPMDDALRHAAKLCQPVVAAYPESAAAAALRGIASDMLNWPTVASDAGGLEHFVQQLLHLSQRIDPVTIHAG</sequence>
<dbReference type="Gene3D" id="3.40.50.300">
    <property type="entry name" value="P-loop containing nucleotide triphosphate hydrolases"/>
    <property type="match status" value="1"/>
</dbReference>
<comment type="caution">
    <text evidence="4">The sequence shown here is derived from an EMBL/GenBank/DDBJ whole genome shotgun (WGS) entry which is preliminary data.</text>
</comment>
<dbReference type="PANTHER" id="PTHR43384">
    <property type="entry name" value="SEPTUM SITE-DETERMINING PROTEIN MIND HOMOLOG, CHLOROPLASTIC-RELATED"/>
    <property type="match status" value="1"/>
</dbReference>
<dbReference type="GO" id="GO:0005524">
    <property type="term" value="F:ATP binding"/>
    <property type="evidence" value="ECO:0007669"/>
    <property type="project" value="UniProtKB-KW"/>
</dbReference>
<dbReference type="EMBL" id="JADJUC010000002">
    <property type="protein sequence ID" value="MBK8523064.1"/>
    <property type="molecule type" value="Genomic_DNA"/>
</dbReference>
<dbReference type="SUPFAM" id="SSF52540">
    <property type="entry name" value="P-loop containing nucleoside triphosphate hydrolases"/>
    <property type="match status" value="1"/>
</dbReference>
<dbReference type="InterPro" id="IPR002586">
    <property type="entry name" value="CobQ/CobB/MinD/ParA_Nub-bd_dom"/>
</dbReference>
<evidence type="ECO:0000259" key="3">
    <source>
        <dbReference type="Pfam" id="PF01656"/>
    </source>
</evidence>